<dbReference type="InterPro" id="IPR004331">
    <property type="entry name" value="SPX_dom"/>
</dbReference>
<dbReference type="Pfam" id="PF03124">
    <property type="entry name" value="EXS"/>
    <property type="match status" value="1"/>
</dbReference>
<dbReference type="PANTHER" id="PTHR10783">
    <property type="entry name" value="XENOTROPIC AND POLYTROPIC RETROVIRUS RECEPTOR 1-RELATED"/>
    <property type="match status" value="1"/>
</dbReference>
<dbReference type="InterPro" id="IPR004342">
    <property type="entry name" value="EXS_C"/>
</dbReference>
<feature type="transmembrane region" description="Helical" evidence="6">
    <location>
        <begin position="317"/>
        <end position="334"/>
    </location>
</feature>
<keyword evidence="4 6" id="KW-1133">Transmembrane helix</keyword>
<dbReference type="STRING" id="1358809.S7XG22"/>
<feature type="transmembrane region" description="Helical" evidence="6">
    <location>
        <begin position="455"/>
        <end position="476"/>
    </location>
</feature>
<evidence type="ECO:0000313" key="9">
    <source>
        <dbReference type="EMBL" id="EPR77994.1"/>
    </source>
</evidence>
<evidence type="ECO:0000256" key="4">
    <source>
        <dbReference type="ARBA" id="ARBA00022989"/>
    </source>
</evidence>
<comment type="subcellular location">
    <subcellularLocation>
        <location evidence="1">Membrane</location>
        <topology evidence="1">Multi-pass membrane protein</topology>
    </subcellularLocation>
</comment>
<gene>
    <name evidence="9" type="ORF">SLOPH_360</name>
</gene>
<reference evidence="10" key="1">
    <citation type="journal article" date="2013" name="PLoS Genet.">
        <title>The genome of Spraguea lophii and the basis of host-microsporidian interactions.</title>
        <authorList>
            <person name="Campbell S.E."/>
            <person name="Williams T.A."/>
            <person name="Yousuf A."/>
            <person name="Soanes D.M."/>
            <person name="Paszkiewicz K.H."/>
            <person name="Williams B.A.P."/>
        </authorList>
    </citation>
    <scope>NUCLEOTIDE SEQUENCE [LARGE SCALE GENOMIC DNA]</scope>
    <source>
        <strain evidence="10">42_110</strain>
    </source>
</reference>
<sequence length="667" mass="80168">MEFYKYFKQRGIIPCKKSYINYKELRILAKNYKRLFIEKLMDNIIKVNNTFQIIINNCLNIQKETMKPSMRKIKEDPIFTQTRLSQIKKIYLKIYDGRSLTPDEKEFYKEIFVEHKLEREKMKNSKKTKKTDFKCEYDRYDDNEDMIPGDDLYSTMETTEHENYIDRDCLDDENIQNKEKNKKNNEVSPIKSGFLTNVNNKIRTYFTNINNNKNKRKTIIFLEILNDLINFQKINKEAIFKLLKIYSKNHEDNSSSYVFSDDIKYILSKIMFSTSPIPNMIFEKIEKYYTINFPGDNKQFTVNMVPNILLRKNIDSYKIYLSGGLSTLSIFLFIEEVTKNTTSRLFQLFLNIQLILLGFWLFGVSKAIFDEYKIDYDFVWGWNITSNFTAYTHIFIFSIAMFINHIIYFTLNNFNFYNDYFYCTILSAISIITFTHLLPYWIPRKYFYEIIMKQILAPFCTLRFRLFFVADILISYSECFRNLFSVYLYNNSYVLISVAAFPFVLRMLQCGRRMYDEKRYFIQSCNVIKYLLSFISLFFVLFKDNSNIVKIIGAGVLGVSTLVNLLWDFKMDWGIDRKKKLFPLFWYILICCYDICVRILWIVTYFQIFTRFCLPIAFLCAEIIRRFLWALIRVELEHLNNCDQLDEGLTVSWGFEDLFYVKKKYKY</sequence>
<comment type="caution">
    <text evidence="9">The sequence shown here is derived from an EMBL/GenBank/DDBJ whole genome shotgun (WGS) entry which is preliminary data.</text>
</comment>
<protein>
    <submittedName>
        <fullName evidence="9">EXS family protein</fullName>
    </submittedName>
</protein>
<dbReference type="GO" id="GO:0016020">
    <property type="term" value="C:membrane"/>
    <property type="evidence" value="ECO:0007669"/>
    <property type="project" value="UniProtKB-SubCell"/>
</dbReference>
<feature type="transmembrane region" description="Helical" evidence="6">
    <location>
        <begin position="520"/>
        <end position="542"/>
    </location>
</feature>
<name>S7XG22_SPRLO</name>
<evidence type="ECO:0000256" key="6">
    <source>
        <dbReference type="SAM" id="Phobius"/>
    </source>
</evidence>
<evidence type="ECO:0000259" key="8">
    <source>
        <dbReference type="PROSITE" id="PS51382"/>
    </source>
</evidence>
<evidence type="ECO:0000256" key="5">
    <source>
        <dbReference type="ARBA" id="ARBA00023136"/>
    </source>
</evidence>
<dbReference type="InParanoid" id="S7XG22"/>
<feature type="transmembrane region" description="Helical" evidence="6">
    <location>
        <begin position="548"/>
        <end position="569"/>
    </location>
</feature>
<evidence type="ECO:0000256" key="2">
    <source>
        <dbReference type="ARBA" id="ARBA00009665"/>
    </source>
</evidence>
<dbReference type="FunCoup" id="S7XG22">
    <property type="interactions" value="58"/>
</dbReference>
<keyword evidence="3 6" id="KW-0812">Transmembrane</keyword>
<dbReference type="HOGENOM" id="CLU_403412_0_0_1"/>
<dbReference type="Proteomes" id="UP000014978">
    <property type="component" value="Unassembled WGS sequence"/>
</dbReference>
<feature type="transmembrane region" description="Helical" evidence="6">
    <location>
        <begin position="346"/>
        <end position="369"/>
    </location>
</feature>
<dbReference type="PROSITE" id="PS51382">
    <property type="entry name" value="SPX"/>
    <property type="match status" value="1"/>
</dbReference>
<dbReference type="AlphaFoldDB" id="S7XG22"/>
<accession>S7XG22</accession>
<feature type="domain" description="EXS" evidence="7">
    <location>
        <begin position="486"/>
        <end position="665"/>
    </location>
</feature>
<feature type="transmembrane region" description="Helical" evidence="6">
    <location>
        <begin position="488"/>
        <end position="508"/>
    </location>
</feature>
<dbReference type="EMBL" id="ATCN01001098">
    <property type="protein sequence ID" value="EPR77994.1"/>
    <property type="molecule type" value="Genomic_DNA"/>
</dbReference>
<evidence type="ECO:0000313" key="10">
    <source>
        <dbReference type="Proteomes" id="UP000014978"/>
    </source>
</evidence>
<dbReference type="OMA" id="FMQLYGV"/>
<feature type="transmembrane region" description="Helical" evidence="6">
    <location>
        <begin position="390"/>
        <end position="408"/>
    </location>
</feature>
<dbReference type="PROSITE" id="PS51380">
    <property type="entry name" value="EXS"/>
    <property type="match status" value="1"/>
</dbReference>
<evidence type="ECO:0000259" key="7">
    <source>
        <dbReference type="PROSITE" id="PS51380"/>
    </source>
</evidence>
<comment type="similarity">
    <text evidence="2">Belongs to the SYG1 (TC 2.A.94) family.</text>
</comment>
<feature type="transmembrane region" description="Helical" evidence="6">
    <location>
        <begin position="420"/>
        <end position="443"/>
    </location>
</feature>
<feature type="domain" description="SPX" evidence="8">
    <location>
        <begin position="1"/>
        <end position="260"/>
    </location>
</feature>
<evidence type="ECO:0000256" key="3">
    <source>
        <dbReference type="ARBA" id="ARBA00022692"/>
    </source>
</evidence>
<keyword evidence="10" id="KW-1185">Reference proteome</keyword>
<dbReference type="VEuPathDB" id="MicrosporidiaDB:SLOPH_360"/>
<proteinExistence type="inferred from homology"/>
<evidence type="ECO:0000256" key="1">
    <source>
        <dbReference type="ARBA" id="ARBA00004141"/>
    </source>
</evidence>
<feature type="transmembrane region" description="Helical" evidence="6">
    <location>
        <begin position="581"/>
        <end position="602"/>
    </location>
</feature>
<dbReference type="GO" id="GO:0005737">
    <property type="term" value="C:cytoplasm"/>
    <property type="evidence" value="ECO:0007669"/>
    <property type="project" value="TreeGrafter"/>
</dbReference>
<dbReference type="OrthoDB" id="9970435at2759"/>
<keyword evidence="5 6" id="KW-0472">Membrane</keyword>
<organism evidence="9 10">
    <name type="scientific">Spraguea lophii (strain 42_110)</name>
    <name type="common">Microsporidian parasite</name>
    <dbReference type="NCBI Taxonomy" id="1358809"/>
    <lineage>
        <taxon>Eukaryota</taxon>
        <taxon>Fungi</taxon>
        <taxon>Fungi incertae sedis</taxon>
        <taxon>Microsporidia</taxon>
        <taxon>Spragueidae</taxon>
        <taxon>Spraguea</taxon>
    </lineage>
</organism>